<dbReference type="EMBL" id="AGNL01022259">
    <property type="protein sequence ID" value="EJK59813.1"/>
    <property type="molecule type" value="Genomic_DNA"/>
</dbReference>
<name>K0S195_THAOC</name>
<feature type="region of interest" description="Disordered" evidence="1">
    <location>
        <begin position="79"/>
        <end position="116"/>
    </location>
</feature>
<feature type="region of interest" description="Disordered" evidence="1">
    <location>
        <begin position="144"/>
        <end position="183"/>
    </location>
</feature>
<accession>K0S195</accession>
<dbReference type="AlphaFoldDB" id="K0S195"/>
<feature type="compositionally biased region" description="Basic and acidic residues" evidence="1">
    <location>
        <begin position="107"/>
        <end position="116"/>
    </location>
</feature>
<organism evidence="2 3">
    <name type="scientific">Thalassiosira oceanica</name>
    <name type="common">Marine diatom</name>
    <dbReference type="NCBI Taxonomy" id="159749"/>
    <lineage>
        <taxon>Eukaryota</taxon>
        <taxon>Sar</taxon>
        <taxon>Stramenopiles</taxon>
        <taxon>Ochrophyta</taxon>
        <taxon>Bacillariophyta</taxon>
        <taxon>Coscinodiscophyceae</taxon>
        <taxon>Thalassiosirophycidae</taxon>
        <taxon>Thalassiosirales</taxon>
        <taxon>Thalassiosiraceae</taxon>
        <taxon>Thalassiosira</taxon>
    </lineage>
</organism>
<evidence type="ECO:0000313" key="2">
    <source>
        <dbReference type="EMBL" id="EJK59813.1"/>
    </source>
</evidence>
<feature type="compositionally biased region" description="Basic and acidic residues" evidence="1">
    <location>
        <begin position="167"/>
        <end position="181"/>
    </location>
</feature>
<gene>
    <name evidence="2" type="ORF">THAOC_19923</name>
</gene>
<evidence type="ECO:0000313" key="3">
    <source>
        <dbReference type="Proteomes" id="UP000266841"/>
    </source>
</evidence>
<protein>
    <submittedName>
        <fullName evidence="2">Uncharacterized protein</fullName>
    </submittedName>
</protein>
<evidence type="ECO:0000256" key="1">
    <source>
        <dbReference type="SAM" id="MobiDB-lite"/>
    </source>
</evidence>
<sequence>DVPGRVDLAGALVPHLVRRARQDPPAVHDVHVQGHEAPLEVALDAVGQLPRVARHPLAVEPHLAVHRDAELGQVRLGPHLPHAAGRRQEGLRRDAAAVHARAAHVPPGEDGRGQVLRPRVEGRAVPAHAAPDDDHVEVVPAALGRVEGRRRAGRSGRRAHGGPGGEGGRRGEQGRGRDESHASAGVIERGMLVDSTVLVEIGGVVVVVSRLSVSSTS</sequence>
<proteinExistence type="predicted"/>
<feature type="non-terminal residue" evidence="2">
    <location>
        <position position="1"/>
    </location>
</feature>
<keyword evidence="3" id="KW-1185">Reference proteome</keyword>
<dbReference type="Proteomes" id="UP000266841">
    <property type="component" value="Unassembled WGS sequence"/>
</dbReference>
<reference evidence="2 3" key="1">
    <citation type="journal article" date="2012" name="Genome Biol.">
        <title>Genome and low-iron response of an oceanic diatom adapted to chronic iron limitation.</title>
        <authorList>
            <person name="Lommer M."/>
            <person name="Specht M."/>
            <person name="Roy A.S."/>
            <person name="Kraemer L."/>
            <person name="Andreson R."/>
            <person name="Gutowska M.A."/>
            <person name="Wolf J."/>
            <person name="Bergner S.V."/>
            <person name="Schilhabel M.B."/>
            <person name="Klostermeier U.C."/>
            <person name="Beiko R.G."/>
            <person name="Rosenstiel P."/>
            <person name="Hippler M."/>
            <person name="Laroche J."/>
        </authorList>
    </citation>
    <scope>NUCLEOTIDE SEQUENCE [LARGE SCALE GENOMIC DNA]</scope>
    <source>
        <strain evidence="2 3">CCMP1005</strain>
    </source>
</reference>
<comment type="caution">
    <text evidence="2">The sequence shown here is derived from an EMBL/GenBank/DDBJ whole genome shotgun (WGS) entry which is preliminary data.</text>
</comment>
<feature type="compositionally biased region" description="Basic and acidic residues" evidence="1">
    <location>
        <begin position="86"/>
        <end position="96"/>
    </location>
</feature>
<feature type="compositionally biased region" description="Basic residues" evidence="1">
    <location>
        <begin position="151"/>
        <end position="160"/>
    </location>
</feature>